<feature type="transmembrane region" description="Helical" evidence="8">
    <location>
        <begin position="7"/>
        <end position="30"/>
    </location>
</feature>
<dbReference type="CDD" id="cd17321">
    <property type="entry name" value="MFS_MMR_MDR_like"/>
    <property type="match status" value="1"/>
</dbReference>
<comment type="caution">
    <text evidence="10">The sequence shown here is derived from an EMBL/GenBank/DDBJ whole genome shotgun (WGS) entry which is preliminary data.</text>
</comment>
<gene>
    <name evidence="10" type="ORF">SK069_01320</name>
</gene>
<dbReference type="Pfam" id="PF07690">
    <property type="entry name" value="MFS_1"/>
    <property type="match status" value="1"/>
</dbReference>
<dbReference type="InterPro" id="IPR004638">
    <property type="entry name" value="EmrB-like"/>
</dbReference>
<evidence type="ECO:0000313" key="10">
    <source>
        <dbReference type="EMBL" id="MDX8150221.1"/>
    </source>
</evidence>
<feature type="region of interest" description="Disordered" evidence="7">
    <location>
        <begin position="483"/>
        <end position="514"/>
    </location>
</feature>
<evidence type="ECO:0000313" key="11">
    <source>
        <dbReference type="Proteomes" id="UP001277761"/>
    </source>
</evidence>
<dbReference type="Gene3D" id="1.20.1720.10">
    <property type="entry name" value="Multidrug resistance protein D"/>
    <property type="match status" value="1"/>
</dbReference>
<evidence type="ECO:0000256" key="5">
    <source>
        <dbReference type="ARBA" id="ARBA00022989"/>
    </source>
</evidence>
<evidence type="ECO:0000256" key="8">
    <source>
        <dbReference type="SAM" id="Phobius"/>
    </source>
</evidence>
<reference evidence="10 11" key="1">
    <citation type="submission" date="2023-11" db="EMBL/GenBank/DDBJ databases">
        <authorList>
            <person name="Xu M."/>
            <person name="Jiang T."/>
        </authorList>
    </citation>
    <scope>NUCLEOTIDE SEQUENCE [LARGE SCALE GENOMIC DNA]</scope>
    <source>
        <strain evidence="10 11">SD</strain>
    </source>
</reference>
<feature type="transmembrane region" description="Helical" evidence="8">
    <location>
        <begin position="195"/>
        <end position="216"/>
    </location>
</feature>
<evidence type="ECO:0000259" key="9">
    <source>
        <dbReference type="PROSITE" id="PS50850"/>
    </source>
</evidence>
<dbReference type="RefSeq" id="WP_319952373.1">
    <property type="nucleotide sequence ID" value="NZ_JAXAVX010000001.1"/>
</dbReference>
<evidence type="ECO:0000256" key="2">
    <source>
        <dbReference type="ARBA" id="ARBA00022448"/>
    </source>
</evidence>
<dbReference type="InterPro" id="IPR011701">
    <property type="entry name" value="MFS"/>
</dbReference>
<feature type="transmembrane region" description="Helical" evidence="8">
    <location>
        <begin position="228"/>
        <end position="245"/>
    </location>
</feature>
<feature type="transmembrane region" description="Helical" evidence="8">
    <location>
        <begin position="332"/>
        <end position="351"/>
    </location>
</feature>
<dbReference type="PROSITE" id="PS50850">
    <property type="entry name" value="MFS"/>
    <property type="match status" value="1"/>
</dbReference>
<protein>
    <submittedName>
        <fullName evidence="10">MFS transporter</fullName>
    </submittedName>
</protein>
<feature type="transmembrane region" description="Helical" evidence="8">
    <location>
        <begin position="302"/>
        <end position="320"/>
    </location>
</feature>
<name>A0ABU4VEK0_9ACTN</name>
<evidence type="ECO:0000256" key="4">
    <source>
        <dbReference type="ARBA" id="ARBA00022692"/>
    </source>
</evidence>
<dbReference type="InterPro" id="IPR036259">
    <property type="entry name" value="MFS_trans_sf"/>
</dbReference>
<dbReference type="SUPFAM" id="SSF103473">
    <property type="entry name" value="MFS general substrate transporter"/>
    <property type="match status" value="1"/>
</dbReference>
<feature type="transmembrane region" description="Helical" evidence="8">
    <location>
        <begin position="395"/>
        <end position="417"/>
    </location>
</feature>
<dbReference type="PROSITE" id="PS00216">
    <property type="entry name" value="SUGAR_TRANSPORT_1"/>
    <property type="match status" value="1"/>
</dbReference>
<keyword evidence="2" id="KW-0813">Transport</keyword>
<proteinExistence type="predicted"/>
<evidence type="ECO:0000256" key="7">
    <source>
        <dbReference type="SAM" id="MobiDB-lite"/>
    </source>
</evidence>
<feature type="transmembrane region" description="Helical" evidence="8">
    <location>
        <begin position="74"/>
        <end position="92"/>
    </location>
</feature>
<feature type="transmembrane region" description="Helical" evidence="8">
    <location>
        <begin position="161"/>
        <end position="183"/>
    </location>
</feature>
<feature type="transmembrane region" description="Helical" evidence="8">
    <location>
        <begin position="452"/>
        <end position="471"/>
    </location>
</feature>
<dbReference type="PANTHER" id="PTHR42718:SF46">
    <property type="entry name" value="BLR6921 PROTEIN"/>
    <property type="match status" value="1"/>
</dbReference>
<comment type="subcellular location">
    <subcellularLocation>
        <location evidence="1">Cell membrane</location>
        <topology evidence="1">Multi-pass membrane protein</topology>
    </subcellularLocation>
</comment>
<accession>A0ABU4VEK0</accession>
<keyword evidence="11" id="KW-1185">Reference proteome</keyword>
<dbReference type="NCBIfam" id="TIGR00711">
    <property type="entry name" value="efflux_EmrB"/>
    <property type="match status" value="1"/>
</dbReference>
<dbReference type="Proteomes" id="UP001277761">
    <property type="component" value="Unassembled WGS sequence"/>
</dbReference>
<dbReference type="InterPro" id="IPR005829">
    <property type="entry name" value="Sugar_transporter_CS"/>
</dbReference>
<feature type="transmembrane region" description="Helical" evidence="8">
    <location>
        <begin position="265"/>
        <end position="290"/>
    </location>
</feature>
<feature type="domain" description="Major facilitator superfamily (MFS) profile" evidence="9">
    <location>
        <begin position="8"/>
        <end position="475"/>
    </location>
</feature>
<organism evidence="10 11">
    <name type="scientific">Patulibacter brassicae</name>
    <dbReference type="NCBI Taxonomy" id="1705717"/>
    <lineage>
        <taxon>Bacteria</taxon>
        <taxon>Bacillati</taxon>
        <taxon>Actinomycetota</taxon>
        <taxon>Thermoleophilia</taxon>
        <taxon>Solirubrobacterales</taxon>
        <taxon>Patulibacteraceae</taxon>
        <taxon>Patulibacter</taxon>
    </lineage>
</organism>
<evidence type="ECO:0000256" key="3">
    <source>
        <dbReference type="ARBA" id="ARBA00022475"/>
    </source>
</evidence>
<keyword evidence="4 8" id="KW-0812">Transmembrane</keyword>
<keyword evidence="6 8" id="KW-0472">Membrane</keyword>
<feature type="transmembrane region" description="Helical" evidence="8">
    <location>
        <begin position="104"/>
        <end position="124"/>
    </location>
</feature>
<dbReference type="EMBL" id="JAXAVX010000001">
    <property type="protein sequence ID" value="MDX8150221.1"/>
    <property type="molecule type" value="Genomic_DNA"/>
</dbReference>
<evidence type="ECO:0000256" key="6">
    <source>
        <dbReference type="ARBA" id="ARBA00023136"/>
    </source>
</evidence>
<dbReference type="PANTHER" id="PTHR42718">
    <property type="entry name" value="MAJOR FACILITATOR SUPERFAMILY MULTIDRUG TRANSPORTER MFSC"/>
    <property type="match status" value="1"/>
</dbReference>
<feature type="transmembrane region" description="Helical" evidence="8">
    <location>
        <begin position="136"/>
        <end position="155"/>
    </location>
</feature>
<feature type="transmembrane region" description="Helical" evidence="8">
    <location>
        <begin position="363"/>
        <end position="383"/>
    </location>
</feature>
<dbReference type="Gene3D" id="1.20.1250.20">
    <property type="entry name" value="MFS general substrate transporter like domains"/>
    <property type="match status" value="1"/>
</dbReference>
<dbReference type="InterPro" id="IPR020846">
    <property type="entry name" value="MFS_dom"/>
</dbReference>
<keyword evidence="3" id="KW-1003">Cell membrane</keyword>
<evidence type="ECO:0000256" key="1">
    <source>
        <dbReference type="ARBA" id="ARBA00004651"/>
    </source>
</evidence>
<keyword evidence="5 8" id="KW-1133">Transmembrane helix</keyword>
<feature type="transmembrane region" description="Helical" evidence="8">
    <location>
        <begin position="42"/>
        <end position="62"/>
    </location>
</feature>
<sequence>MTPRARAVLFLVCGAQFMVILDVSIVNVALEAIRVELDMSEAGLQWIVNAYAIAFGGFLLLGGRAADLLGRRRVFVAGLTLFTGASLVGGLAQSPEMLIAARAVQGLGGAIVAPTTLSILTTAFAEGPERTRAMGAWGAVAGLGGSAGAIVGGVLTDALDWRWILFVNVPIGAVLIAQALRRLPADQVDPAAERSFDVAGATTATLGLVAVVFGIVRTEVVGWGSGQSLGPLLGGVVLLAAFLVVEGRIARRPLMPLRVLRSPALAVPSGAMVLLSAGLFAMWFFVTLYLQQVLGYSPLEAGVAFLPLTVLMGLGSFNAGRVVAAIGPRRTLLVGFGLAALGFLLFSRISADGSFVADVLPASIVTAVGVGLCFVPLTALAVAGSRPDEAGLVSGIFNVSRQVGGALGLAILTTIAATRTGDLLPAGAGEPRGGGAVPDAVAEALTAGYSRAFVVATGFAIAGWLVVALLLRARPAAGGPVLAAAPAPADGARGAGRRLTGTRGGPSAVGRGDAARVARNGVPVLGNSSRLGRDPGPG</sequence>